<dbReference type="Proteomes" id="UP000636960">
    <property type="component" value="Unassembled WGS sequence"/>
</dbReference>
<keyword evidence="2" id="KW-1185">Reference proteome</keyword>
<sequence length="204" mass="22316">METYRMSTTHTRGHQSAAADGPAVLVAAIDAQTGPLLAVMDWADDEITEASRRHPAQADLLFHAFSLLLPRQIGAGMGTEFVYRGHVRELLQRVAVGEDLRLATATEICLTLAQVSAVTPMHGAGAGLYFRMWLAAFGDHPVRADQPGNERHYEHLYGAQIDELEAELRRKIADPDRQLGHIACDGCHHGRPVSCRFNAADTTP</sequence>
<organism evidence="1 2">
    <name type="scientific">Paractinoplanes rishiriensis</name>
    <dbReference type="NCBI Taxonomy" id="1050105"/>
    <lineage>
        <taxon>Bacteria</taxon>
        <taxon>Bacillati</taxon>
        <taxon>Actinomycetota</taxon>
        <taxon>Actinomycetes</taxon>
        <taxon>Micromonosporales</taxon>
        <taxon>Micromonosporaceae</taxon>
        <taxon>Paractinoplanes</taxon>
    </lineage>
</organism>
<reference evidence="1" key="1">
    <citation type="submission" date="2021-01" db="EMBL/GenBank/DDBJ databases">
        <title>Whole genome shotgun sequence of Actinoplanes rishiriensis NBRC 108556.</title>
        <authorList>
            <person name="Komaki H."/>
            <person name="Tamura T."/>
        </authorList>
    </citation>
    <scope>NUCLEOTIDE SEQUENCE</scope>
    <source>
        <strain evidence="1">NBRC 108556</strain>
    </source>
</reference>
<dbReference type="EMBL" id="BOMV01000116">
    <property type="protein sequence ID" value="GIF02007.1"/>
    <property type="molecule type" value="Genomic_DNA"/>
</dbReference>
<comment type="caution">
    <text evidence="1">The sequence shown here is derived from an EMBL/GenBank/DDBJ whole genome shotgun (WGS) entry which is preliminary data.</text>
</comment>
<gene>
    <name evidence="1" type="ORF">Ari01nite_94710</name>
</gene>
<dbReference type="AlphaFoldDB" id="A0A919MW16"/>
<accession>A0A919MW16</accession>
<evidence type="ECO:0000313" key="1">
    <source>
        <dbReference type="EMBL" id="GIF02007.1"/>
    </source>
</evidence>
<protein>
    <submittedName>
        <fullName evidence="1">Uncharacterized protein</fullName>
    </submittedName>
</protein>
<name>A0A919MW16_9ACTN</name>
<evidence type="ECO:0000313" key="2">
    <source>
        <dbReference type="Proteomes" id="UP000636960"/>
    </source>
</evidence>
<proteinExistence type="predicted"/>